<keyword evidence="1" id="KW-0805">Transcription regulation</keyword>
<dbReference type="PRINTS" id="PR00040">
    <property type="entry name" value="HTHMERR"/>
</dbReference>
<dbReference type="GO" id="GO:0003677">
    <property type="term" value="F:DNA binding"/>
    <property type="evidence" value="ECO:0007669"/>
    <property type="project" value="UniProtKB-KW"/>
</dbReference>
<organism evidence="5 6">
    <name type="scientific">Candidatus Tenderia electrophaga</name>
    <dbReference type="NCBI Taxonomy" id="1748243"/>
    <lineage>
        <taxon>Bacteria</taxon>
        <taxon>Pseudomonadati</taxon>
        <taxon>Pseudomonadota</taxon>
        <taxon>Gammaproteobacteria</taxon>
        <taxon>Candidatus Tenderiales</taxon>
        <taxon>Candidatus Tenderiaceae</taxon>
        <taxon>Candidatus Tenderia</taxon>
    </lineage>
</organism>
<evidence type="ECO:0000256" key="3">
    <source>
        <dbReference type="ARBA" id="ARBA00023163"/>
    </source>
</evidence>
<feature type="domain" description="HTH merR-type" evidence="4">
    <location>
        <begin position="1"/>
        <end position="70"/>
    </location>
</feature>
<dbReference type="Pfam" id="PF13411">
    <property type="entry name" value="MerR_1"/>
    <property type="match status" value="1"/>
</dbReference>
<evidence type="ECO:0000313" key="6">
    <source>
        <dbReference type="Proteomes" id="UP000055136"/>
    </source>
</evidence>
<dbReference type="PANTHER" id="PTHR30204:SF94">
    <property type="entry name" value="HEAVY METAL-DEPENDENT TRANSCRIPTIONAL REGULATOR HI_0293-RELATED"/>
    <property type="match status" value="1"/>
</dbReference>
<evidence type="ECO:0000313" key="5">
    <source>
        <dbReference type="EMBL" id="ALP53771.1"/>
    </source>
</evidence>
<dbReference type="InterPro" id="IPR047057">
    <property type="entry name" value="MerR_fam"/>
</dbReference>
<dbReference type="Gene3D" id="1.10.1660.10">
    <property type="match status" value="1"/>
</dbReference>
<dbReference type="GO" id="GO:0003700">
    <property type="term" value="F:DNA-binding transcription factor activity"/>
    <property type="evidence" value="ECO:0007669"/>
    <property type="project" value="InterPro"/>
</dbReference>
<dbReference type="InterPro" id="IPR009061">
    <property type="entry name" value="DNA-bd_dom_put_sf"/>
</dbReference>
<dbReference type="STRING" id="1748243.Tel_11865"/>
<dbReference type="KEGG" id="tee:Tel_11865"/>
<dbReference type="AlphaFoldDB" id="A0A0S2TF26"/>
<keyword evidence="2" id="KW-0238">DNA-binding</keyword>
<dbReference type="InterPro" id="IPR000551">
    <property type="entry name" value="MerR-type_HTH_dom"/>
</dbReference>
<evidence type="ECO:0000256" key="1">
    <source>
        <dbReference type="ARBA" id="ARBA00023015"/>
    </source>
</evidence>
<sequence length="135" mass="15326">MLRIGEVAKQTGVSVDAIRHYTRKGLLAPSRDSSNRYQLYSGSDVQRVRFILQAKRLGYTLKEINEIVREAGQGRSPCPRVREIIEARIDENRQRVDELNAVQARMETALERWKSMPDGVPIGDSVCLLIEGETE</sequence>
<evidence type="ECO:0000259" key="4">
    <source>
        <dbReference type="PROSITE" id="PS50937"/>
    </source>
</evidence>
<evidence type="ECO:0000256" key="2">
    <source>
        <dbReference type="ARBA" id="ARBA00023125"/>
    </source>
</evidence>
<protein>
    <recommendedName>
        <fullName evidence="4">HTH merR-type domain-containing protein</fullName>
    </recommendedName>
</protein>
<keyword evidence="6" id="KW-1185">Reference proteome</keyword>
<accession>A0A0S2TF26</accession>
<dbReference type="SMART" id="SM00422">
    <property type="entry name" value="HTH_MERR"/>
    <property type="match status" value="1"/>
</dbReference>
<dbReference type="SUPFAM" id="SSF46955">
    <property type="entry name" value="Putative DNA-binding domain"/>
    <property type="match status" value="1"/>
</dbReference>
<dbReference type="EMBL" id="CP013099">
    <property type="protein sequence ID" value="ALP53771.1"/>
    <property type="molecule type" value="Genomic_DNA"/>
</dbReference>
<dbReference type="PROSITE" id="PS50937">
    <property type="entry name" value="HTH_MERR_2"/>
    <property type="match status" value="1"/>
</dbReference>
<reference evidence="5" key="1">
    <citation type="submission" date="2015-10" db="EMBL/GenBank/DDBJ databases">
        <title>Description of Candidatus Tenderia electrophaga gen. nov, sp. nov., an Uncultivated Electroautotroph from a Biocathode Enrichment.</title>
        <authorList>
            <person name="Eddie B.J."/>
            <person name="Malanoski A.P."/>
            <person name="Wang Z."/>
            <person name="Hall R.J."/>
            <person name="Oh S.D."/>
            <person name="Heiner C."/>
            <person name="Lin B."/>
            <person name="Strycharz-Glaven S.M."/>
        </authorList>
    </citation>
    <scope>NUCLEOTIDE SEQUENCE [LARGE SCALE GENOMIC DNA]</scope>
    <source>
        <strain evidence="5">NRL1</strain>
    </source>
</reference>
<dbReference type="Proteomes" id="UP000055136">
    <property type="component" value="Chromosome"/>
</dbReference>
<name>A0A0S2TF26_9GAMM</name>
<dbReference type="PANTHER" id="PTHR30204">
    <property type="entry name" value="REDOX-CYCLING DRUG-SENSING TRANSCRIPTIONAL ACTIVATOR SOXR"/>
    <property type="match status" value="1"/>
</dbReference>
<proteinExistence type="predicted"/>
<gene>
    <name evidence="5" type="ORF">Tel_11865</name>
</gene>
<keyword evidence="3" id="KW-0804">Transcription</keyword>